<feature type="transmembrane region" description="Helical" evidence="1">
    <location>
        <begin position="40"/>
        <end position="64"/>
    </location>
</feature>
<organism evidence="2 3">
    <name type="scientific">Stylosanthes scabra</name>
    <dbReference type="NCBI Taxonomy" id="79078"/>
    <lineage>
        <taxon>Eukaryota</taxon>
        <taxon>Viridiplantae</taxon>
        <taxon>Streptophyta</taxon>
        <taxon>Embryophyta</taxon>
        <taxon>Tracheophyta</taxon>
        <taxon>Spermatophyta</taxon>
        <taxon>Magnoliopsida</taxon>
        <taxon>eudicotyledons</taxon>
        <taxon>Gunneridae</taxon>
        <taxon>Pentapetalae</taxon>
        <taxon>rosids</taxon>
        <taxon>fabids</taxon>
        <taxon>Fabales</taxon>
        <taxon>Fabaceae</taxon>
        <taxon>Papilionoideae</taxon>
        <taxon>50 kb inversion clade</taxon>
        <taxon>dalbergioids sensu lato</taxon>
        <taxon>Dalbergieae</taxon>
        <taxon>Pterocarpus clade</taxon>
        <taxon>Stylosanthes</taxon>
    </lineage>
</organism>
<name>A0ABU6SHD8_9FABA</name>
<dbReference type="PANTHER" id="PTHR31384:SF3">
    <property type="entry name" value="AUXIN RESPONSE FACTOR 8"/>
    <property type="match status" value="1"/>
</dbReference>
<dbReference type="InterPro" id="IPR044835">
    <property type="entry name" value="ARF_plant"/>
</dbReference>
<keyword evidence="3" id="KW-1185">Reference proteome</keyword>
<dbReference type="Proteomes" id="UP001341840">
    <property type="component" value="Unassembled WGS sequence"/>
</dbReference>
<dbReference type="PANTHER" id="PTHR31384">
    <property type="entry name" value="AUXIN RESPONSE FACTOR 4-RELATED"/>
    <property type="match status" value="1"/>
</dbReference>
<keyword evidence="1" id="KW-0472">Membrane</keyword>
<sequence>MQVDDPTIITVIELTVAVAVAVTAAATFPLVSSSHLLPPWWRSVIISITEVAIATTSVRVRFWFSPSLPHYRRRNLKAQELQYILTFQLEKKRCSSIPWDDHWLGVEKKCLDYELWHACAGPLVSLPTAGTSVVYFPQDHSEQVAATINREVDGHI</sequence>
<keyword evidence="1" id="KW-1133">Transmembrane helix</keyword>
<evidence type="ECO:0000313" key="2">
    <source>
        <dbReference type="EMBL" id="MED6135817.1"/>
    </source>
</evidence>
<comment type="caution">
    <text evidence="2">The sequence shown here is derived from an EMBL/GenBank/DDBJ whole genome shotgun (WGS) entry which is preliminary data.</text>
</comment>
<protein>
    <submittedName>
        <fullName evidence="2">Arf8p</fullName>
    </submittedName>
</protein>
<reference evidence="2 3" key="1">
    <citation type="journal article" date="2023" name="Plants (Basel)">
        <title>Bridging the Gap: Combining Genomics and Transcriptomics Approaches to Understand Stylosanthes scabra, an Orphan Legume from the Brazilian Caatinga.</title>
        <authorList>
            <person name="Ferreira-Neto J.R.C."/>
            <person name="da Silva M.D."/>
            <person name="Binneck E."/>
            <person name="de Melo N.F."/>
            <person name="da Silva R.H."/>
            <person name="de Melo A.L.T.M."/>
            <person name="Pandolfi V."/>
            <person name="Bustamante F.O."/>
            <person name="Brasileiro-Vidal A.C."/>
            <person name="Benko-Iseppon A.M."/>
        </authorList>
    </citation>
    <scope>NUCLEOTIDE SEQUENCE [LARGE SCALE GENOMIC DNA]</scope>
    <source>
        <tissue evidence="2">Leaves</tissue>
    </source>
</reference>
<feature type="transmembrane region" description="Helical" evidence="1">
    <location>
        <begin position="7"/>
        <end position="28"/>
    </location>
</feature>
<accession>A0ABU6SHD8</accession>
<evidence type="ECO:0000313" key="3">
    <source>
        <dbReference type="Proteomes" id="UP001341840"/>
    </source>
</evidence>
<dbReference type="EMBL" id="JASCZI010060758">
    <property type="protein sequence ID" value="MED6135817.1"/>
    <property type="molecule type" value="Genomic_DNA"/>
</dbReference>
<keyword evidence="1" id="KW-0812">Transmembrane</keyword>
<evidence type="ECO:0000256" key="1">
    <source>
        <dbReference type="SAM" id="Phobius"/>
    </source>
</evidence>
<proteinExistence type="predicted"/>
<gene>
    <name evidence="2" type="primary">ARF8_1</name>
    <name evidence="2" type="ORF">PIB30_050181</name>
</gene>